<dbReference type="InterPro" id="IPR014937">
    <property type="entry name" value="DUF1810"/>
</dbReference>
<protein>
    <recommendedName>
        <fullName evidence="3">DUF1810 domain-containing protein</fullName>
    </recommendedName>
</protein>
<evidence type="ECO:0008006" key="3">
    <source>
        <dbReference type="Google" id="ProtNLM"/>
    </source>
</evidence>
<sequence length="97" mass="11433">MCVRGKMLESDDPYNIRRFADQQRMSYEKALNEIRSGQKKGHWIWFIFPTSPHIVNGVESGSPKNQFYAIRSEEEAIAFLCFHEDGVNLRENYMDTR</sequence>
<proteinExistence type="predicted"/>
<dbReference type="EMBL" id="CAXAMM010007381">
    <property type="protein sequence ID" value="CAK9014043.1"/>
    <property type="molecule type" value="Genomic_DNA"/>
</dbReference>
<keyword evidence="2" id="KW-1185">Reference proteome</keyword>
<name>A0ABP0JIN1_9DINO</name>
<evidence type="ECO:0000313" key="1">
    <source>
        <dbReference type="EMBL" id="CAK9014043.1"/>
    </source>
</evidence>
<comment type="caution">
    <text evidence="1">The sequence shown here is derived from an EMBL/GenBank/DDBJ whole genome shotgun (WGS) entry which is preliminary data.</text>
</comment>
<organism evidence="1 2">
    <name type="scientific">Durusdinium trenchii</name>
    <dbReference type="NCBI Taxonomy" id="1381693"/>
    <lineage>
        <taxon>Eukaryota</taxon>
        <taxon>Sar</taxon>
        <taxon>Alveolata</taxon>
        <taxon>Dinophyceae</taxon>
        <taxon>Suessiales</taxon>
        <taxon>Symbiodiniaceae</taxon>
        <taxon>Durusdinium</taxon>
    </lineage>
</organism>
<dbReference type="Proteomes" id="UP001642464">
    <property type="component" value="Unassembled WGS sequence"/>
</dbReference>
<dbReference type="Pfam" id="PF08837">
    <property type="entry name" value="DUF1810"/>
    <property type="match status" value="1"/>
</dbReference>
<accession>A0ABP0JIN1</accession>
<reference evidence="1 2" key="1">
    <citation type="submission" date="2024-02" db="EMBL/GenBank/DDBJ databases">
        <authorList>
            <person name="Chen Y."/>
            <person name="Shah S."/>
            <person name="Dougan E. K."/>
            <person name="Thang M."/>
            <person name="Chan C."/>
        </authorList>
    </citation>
    <scope>NUCLEOTIDE SEQUENCE [LARGE SCALE GENOMIC DNA]</scope>
</reference>
<evidence type="ECO:0000313" key="2">
    <source>
        <dbReference type="Proteomes" id="UP001642464"/>
    </source>
</evidence>
<gene>
    <name evidence="1" type="ORF">SCF082_LOCUS12180</name>
</gene>
<dbReference type="Gene3D" id="1.25.40.380">
    <property type="entry name" value="Protein of unknown function DUF1810"/>
    <property type="match status" value="1"/>
</dbReference>
<dbReference type="SUPFAM" id="SSF140736">
    <property type="entry name" value="Rv1873-like"/>
    <property type="match status" value="1"/>
</dbReference>
<dbReference type="InterPro" id="IPR036287">
    <property type="entry name" value="Rv1873-like_sf"/>
</dbReference>